<dbReference type="OMA" id="CLGQLFK"/>
<comment type="subcellular location">
    <subcellularLocation>
        <location evidence="2">Nucleus</location>
    </subcellularLocation>
</comment>
<dbReference type="SUPFAM" id="SSF57850">
    <property type="entry name" value="RING/U-box"/>
    <property type="match status" value="1"/>
</dbReference>
<name>A0A067BL45_SAPPC</name>
<evidence type="ECO:0000256" key="11">
    <source>
        <dbReference type="PROSITE-ProRule" id="PRU00175"/>
    </source>
</evidence>
<dbReference type="GO" id="GO:0035861">
    <property type="term" value="C:site of double-strand break"/>
    <property type="evidence" value="ECO:0007669"/>
    <property type="project" value="TreeGrafter"/>
</dbReference>
<keyword evidence="9" id="KW-0862">Zinc</keyword>
<keyword evidence="15" id="KW-1185">Reference proteome</keyword>
<dbReference type="Proteomes" id="UP000030745">
    <property type="component" value="Unassembled WGS sequence"/>
</dbReference>
<accession>A0A067BL45</accession>
<dbReference type="Pfam" id="PF13445">
    <property type="entry name" value="zf-RING_UBOX"/>
    <property type="match status" value="1"/>
</dbReference>
<evidence type="ECO:0000256" key="6">
    <source>
        <dbReference type="ARBA" id="ARBA00022763"/>
    </source>
</evidence>
<dbReference type="InterPro" id="IPR001841">
    <property type="entry name" value="Znf_RING"/>
</dbReference>
<dbReference type="GeneID" id="24138692"/>
<evidence type="ECO:0000313" key="14">
    <source>
        <dbReference type="EMBL" id="KDO17450.1"/>
    </source>
</evidence>
<dbReference type="PROSITE" id="PS50089">
    <property type="entry name" value="ZF_RING_2"/>
    <property type="match status" value="1"/>
</dbReference>
<dbReference type="InterPro" id="IPR013083">
    <property type="entry name" value="Znf_RING/FYVE/PHD"/>
</dbReference>
<dbReference type="STRING" id="695850.A0A067BL45"/>
<dbReference type="PANTHER" id="PTHR23328:SF0">
    <property type="entry name" value="RING-TYPE DOMAIN-CONTAINING PROTEIN"/>
    <property type="match status" value="1"/>
</dbReference>
<dbReference type="OrthoDB" id="6105938at2759"/>
<dbReference type="PANTHER" id="PTHR23328">
    <property type="entry name" value="RING-TYPE DOMAIN-CONTAINING PROTEIN"/>
    <property type="match status" value="1"/>
</dbReference>
<dbReference type="EMBL" id="KK583659">
    <property type="protein sequence ID" value="KDO17450.1"/>
    <property type="molecule type" value="Genomic_DNA"/>
</dbReference>
<keyword evidence="8" id="KW-0833">Ubl conjugation pathway</keyword>
<dbReference type="SMART" id="SM00184">
    <property type="entry name" value="RING"/>
    <property type="match status" value="1"/>
</dbReference>
<evidence type="ECO:0000256" key="2">
    <source>
        <dbReference type="ARBA" id="ARBA00004123"/>
    </source>
</evidence>
<keyword evidence="5" id="KW-0479">Metal-binding</keyword>
<evidence type="ECO:0000256" key="12">
    <source>
        <dbReference type="SAM" id="MobiDB-lite"/>
    </source>
</evidence>
<keyword evidence="4" id="KW-0808">Transferase</keyword>
<dbReference type="GO" id="GO:0008270">
    <property type="term" value="F:zinc ion binding"/>
    <property type="evidence" value="ECO:0007669"/>
    <property type="project" value="UniProtKB-KW"/>
</dbReference>
<dbReference type="InterPro" id="IPR051657">
    <property type="entry name" value="RNF168/RNF169_E3_ubiq-ligase"/>
</dbReference>
<dbReference type="RefSeq" id="XP_012211840.1">
    <property type="nucleotide sequence ID" value="XM_012356450.1"/>
</dbReference>
<protein>
    <recommendedName>
        <fullName evidence="3">RING-type E3 ubiquitin transferase</fullName>
        <ecNumber evidence="3">2.3.2.27</ecNumber>
    </recommendedName>
</protein>
<dbReference type="GO" id="GO:0061630">
    <property type="term" value="F:ubiquitin protein ligase activity"/>
    <property type="evidence" value="ECO:0007669"/>
    <property type="project" value="UniProtKB-EC"/>
</dbReference>
<evidence type="ECO:0000256" key="10">
    <source>
        <dbReference type="ARBA" id="ARBA00023242"/>
    </source>
</evidence>
<dbReference type="GO" id="GO:0031491">
    <property type="term" value="F:nucleosome binding"/>
    <property type="evidence" value="ECO:0007669"/>
    <property type="project" value="TreeGrafter"/>
</dbReference>
<evidence type="ECO:0000256" key="5">
    <source>
        <dbReference type="ARBA" id="ARBA00022723"/>
    </source>
</evidence>
<keyword evidence="6" id="KW-0227">DNA damage</keyword>
<dbReference type="Gene3D" id="3.30.40.10">
    <property type="entry name" value="Zinc/RING finger domain, C3HC4 (zinc finger)"/>
    <property type="match status" value="1"/>
</dbReference>
<dbReference type="GO" id="GO:0005634">
    <property type="term" value="C:nucleus"/>
    <property type="evidence" value="ECO:0007669"/>
    <property type="project" value="UniProtKB-SubCell"/>
</dbReference>
<keyword evidence="7 11" id="KW-0863">Zinc-finger</keyword>
<dbReference type="PROSITE" id="PS00518">
    <property type="entry name" value="ZF_RING_1"/>
    <property type="match status" value="1"/>
</dbReference>
<dbReference type="InterPro" id="IPR017907">
    <property type="entry name" value="Znf_RING_CS"/>
</dbReference>
<dbReference type="KEGG" id="spar:SPRG_17132"/>
<evidence type="ECO:0000256" key="9">
    <source>
        <dbReference type="ARBA" id="ARBA00022833"/>
    </source>
</evidence>
<organism evidence="14 15">
    <name type="scientific">Saprolegnia parasitica (strain CBS 223.65)</name>
    <dbReference type="NCBI Taxonomy" id="695850"/>
    <lineage>
        <taxon>Eukaryota</taxon>
        <taxon>Sar</taxon>
        <taxon>Stramenopiles</taxon>
        <taxon>Oomycota</taxon>
        <taxon>Saprolegniomycetes</taxon>
        <taxon>Saprolegniales</taxon>
        <taxon>Saprolegniaceae</taxon>
        <taxon>Saprolegnia</taxon>
    </lineage>
</organism>
<dbReference type="EC" id="2.3.2.27" evidence="3"/>
<evidence type="ECO:0000313" key="15">
    <source>
        <dbReference type="Proteomes" id="UP000030745"/>
    </source>
</evidence>
<comment type="catalytic activity">
    <reaction evidence="1">
        <text>S-ubiquitinyl-[E2 ubiquitin-conjugating enzyme]-L-cysteine + [acceptor protein]-L-lysine = [E2 ubiquitin-conjugating enzyme]-L-cysteine + N(6)-ubiquitinyl-[acceptor protein]-L-lysine.</text>
        <dbReference type="EC" id="2.3.2.27"/>
    </reaction>
</comment>
<evidence type="ECO:0000256" key="4">
    <source>
        <dbReference type="ARBA" id="ARBA00022679"/>
    </source>
</evidence>
<evidence type="ECO:0000256" key="7">
    <source>
        <dbReference type="ARBA" id="ARBA00022771"/>
    </source>
</evidence>
<dbReference type="GO" id="GO:0006302">
    <property type="term" value="P:double-strand break repair"/>
    <property type="evidence" value="ECO:0007669"/>
    <property type="project" value="TreeGrafter"/>
</dbReference>
<feature type="domain" description="RING-type" evidence="13">
    <location>
        <begin position="13"/>
        <end position="57"/>
    </location>
</feature>
<keyword evidence="10" id="KW-0539">Nucleus</keyword>
<gene>
    <name evidence="14" type="ORF">SPRG_17132</name>
</gene>
<evidence type="ECO:0000259" key="13">
    <source>
        <dbReference type="PROSITE" id="PS50089"/>
    </source>
</evidence>
<dbReference type="AlphaFoldDB" id="A0A067BL45"/>
<reference evidence="14 15" key="1">
    <citation type="journal article" date="2013" name="PLoS Genet.">
        <title>Distinctive expansion of potential virulence genes in the genome of the oomycete fish pathogen Saprolegnia parasitica.</title>
        <authorList>
            <person name="Jiang R.H."/>
            <person name="de Bruijn I."/>
            <person name="Haas B.J."/>
            <person name="Belmonte R."/>
            <person name="Lobach L."/>
            <person name="Christie J."/>
            <person name="van den Ackerveken G."/>
            <person name="Bottin A."/>
            <person name="Bulone V."/>
            <person name="Diaz-Moreno S.M."/>
            <person name="Dumas B."/>
            <person name="Fan L."/>
            <person name="Gaulin E."/>
            <person name="Govers F."/>
            <person name="Grenville-Briggs L.J."/>
            <person name="Horner N.R."/>
            <person name="Levin J.Z."/>
            <person name="Mammella M."/>
            <person name="Meijer H.J."/>
            <person name="Morris P."/>
            <person name="Nusbaum C."/>
            <person name="Oome S."/>
            <person name="Phillips A.J."/>
            <person name="van Rooyen D."/>
            <person name="Rzeszutek E."/>
            <person name="Saraiva M."/>
            <person name="Secombes C.J."/>
            <person name="Seidl M.F."/>
            <person name="Snel B."/>
            <person name="Stassen J.H."/>
            <person name="Sykes S."/>
            <person name="Tripathy S."/>
            <person name="van den Berg H."/>
            <person name="Vega-Arreguin J.C."/>
            <person name="Wawra S."/>
            <person name="Young S.K."/>
            <person name="Zeng Q."/>
            <person name="Dieguez-Uribeondo J."/>
            <person name="Russ C."/>
            <person name="Tyler B.M."/>
            <person name="van West P."/>
        </authorList>
    </citation>
    <scope>NUCLEOTIDE SEQUENCE [LARGE SCALE GENOMIC DNA]</scope>
    <source>
        <strain evidence="14 15">CBS 223.65</strain>
    </source>
</reference>
<evidence type="ECO:0000256" key="3">
    <source>
        <dbReference type="ARBA" id="ARBA00012483"/>
    </source>
</evidence>
<proteinExistence type="predicted"/>
<sequence>MLDAQQLVDELQCAICLHQLFKPATLTCGHSYCRLCLIDACTGQDETFSSCICPICRESIGFEISKLSVNVALWNVVRLVCPSTLCERVEEANFQRAVADCEKLGGNTAAERQSRLSDSAETPNDDDEYDDDDEEEGDNGYDDDDAYDDDDVESDTYVIDGEARSIVRGIVSPDGRSSIALGIVRFPGCLQTHCLEQECTIAMLHSTAVDENEFPVVVSELHEGWVQRRSPHPSLMTLTVLNRCDEIVLERTSLPVDGRVTFPNLYVDGPSGEYAFRFYDLFTGASMEVKALLRATRRGSLVG</sequence>
<dbReference type="VEuPathDB" id="FungiDB:SPRG_17132"/>
<evidence type="ECO:0000256" key="8">
    <source>
        <dbReference type="ARBA" id="ARBA00022786"/>
    </source>
</evidence>
<dbReference type="InterPro" id="IPR027370">
    <property type="entry name" value="Znf-RING_euk"/>
</dbReference>
<feature type="region of interest" description="Disordered" evidence="12">
    <location>
        <begin position="110"/>
        <end position="152"/>
    </location>
</feature>
<feature type="compositionally biased region" description="Acidic residues" evidence="12">
    <location>
        <begin position="123"/>
        <end position="152"/>
    </location>
</feature>
<evidence type="ECO:0000256" key="1">
    <source>
        <dbReference type="ARBA" id="ARBA00000900"/>
    </source>
</evidence>